<dbReference type="InterPro" id="IPR051852">
    <property type="entry name" value="Alpha-type_PK"/>
</dbReference>
<reference evidence="9" key="2">
    <citation type="submission" date="2024-04" db="EMBL/GenBank/DDBJ databases">
        <authorList>
            <person name="Chen Y."/>
            <person name="Shah S."/>
            <person name="Dougan E. K."/>
            <person name="Thang M."/>
            <person name="Chan C."/>
        </authorList>
    </citation>
    <scope>NUCLEOTIDE SEQUENCE [LARGE SCALE GENOMIC DNA]</scope>
</reference>
<feature type="compositionally biased region" description="Pro residues" evidence="6">
    <location>
        <begin position="414"/>
        <end position="425"/>
    </location>
</feature>
<keyword evidence="4" id="KW-0418">Kinase</keyword>
<keyword evidence="1" id="KW-0723">Serine/threonine-protein kinase</keyword>
<keyword evidence="3" id="KW-0547">Nucleotide-binding</keyword>
<dbReference type="EMBL" id="CAMXCT010005257">
    <property type="protein sequence ID" value="CAI4011849.1"/>
    <property type="molecule type" value="Genomic_DNA"/>
</dbReference>
<feature type="domain" description="Alpha-type protein kinase" evidence="7">
    <location>
        <begin position="83"/>
        <end position="289"/>
    </location>
</feature>
<dbReference type="GO" id="GO:0004674">
    <property type="term" value="F:protein serine/threonine kinase activity"/>
    <property type="evidence" value="ECO:0007669"/>
    <property type="project" value="UniProtKB-KW"/>
</dbReference>
<name>A0A9P1GIU2_9DINO</name>
<comment type="caution">
    <text evidence="8">The sequence shown here is derived from an EMBL/GenBank/DDBJ whole genome shotgun (WGS) entry which is preliminary data.</text>
</comment>
<dbReference type="Pfam" id="PF00656">
    <property type="entry name" value="Peptidase_C14"/>
    <property type="match status" value="1"/>
</dbReference>
<dbReference type="GO" id="GO:1903013">
    <property type="term" value="P:response to differentiation-inducing factor 1"/>
    <property type="evidence" value="ECO:0007669"/>
    <property type="project" value="TreeGrafter"/>
</dbReference>
<feature type="region of interest" description="Disordered" evidence="6">
    <location>
        <begin position="385"/>
        <end position="425"/>
    </location>
</feature>
<protein>
    <recommendedName>
        <fullName evidence="7">Alpha-type protein kinase domain-containing protein</fullName>
    </recommendedName>
</protein>
<evidence type="ECO:0000259" key="7">
    <source>
        <dbReference type="PROSITE" id="PS51158"/>
    </source>
</evidence>
<feature type="compositionally biased region" description="Basic and acidic residues" evidence="6">
    <location>
        <begin position="401"/>
        <end position="411"/>
    </location>
</feature>
<dbReference type="GO" id="GO:0005524">
    <property type="term" value="F:ATP binding"/>
    <property type="evidence" value="ECO:0007669"/>
    <property type="project" value="UniProtKB-KW"/>
</dbReference>
<dbReference type="InterPro" id="IPR011009">
    <property type="entry name" value="Kinase-like_dom_sf"/>
</dbReference>
<dbReference type="InterPro" id="IPR011600">
    <property type="entry name" value="Pept_C14_caspase"/>
</dbReference>
<reference evidence="8" key="1">
    <citation type="submission" date="2022-10" db="EMBL/GenBank/DDBJ databases">
        <authorList>
            <person name="Chen Y."/>
            <person name="Dougan E. K."/>
            <person name="Chan C."/>
            <person name="Rhodes N."/>
            <person name="Thang M."/>
        </authorList>
    </citation>
    <scope>NUCLEOTIDE SEQUENCE</scope>
</reference>
<keyword evidence="5" id="KW-0067">ATP-binding</keyword>
<dbReference type="InterPro" id="IPR004166">
    <property type="entry name" value="a-kinase_dom"/>
</dbReference>
<dbReference type="Pfam" id="PF02816">
    <property type="entry name" value="Alpha_kinase"/>
    <property type="match status" value="1"/>
</dbReference>
<dbReference type="Proteomes" id="UP001152797">
    <property type="component" value="Unassembled WGS sequence"/>
</dbReference>
<dbReference type="CDD" id="cd04515">
    <property type="entry name" value="Alpha_kinase"/>
    <property type="match status" value="1"/>
</dbReference>
<dbReference type="PROSITE" id="PS51158">
    <property type="entry name" value="ALPHA_KINASE"/>
    <property type="match status" value="1"/>
</dbReference>
<evidence type="ECO:0000256" key="2">
    <source>
        <dbReference type="ARBA" id="ARBA00022679"/>
    </source>
</evidence>
<keyword evidence="10" id="KW-1185">Reference proteome</keyword>
<dbReference type="EMBL" id="CAMXCT030005257">
    <property type="protein sequence ID" value="CAL4799161.1"/>
    <property type="molecule type" value="Genomic_DNA"/>
</dbReference>
<accession>A0A9P1GIU2</accession>
<evidence type="ECO:0000313" key="9">
    <source>
        <dbReference type="EMBL" id="CAL1165224.1"/>
    </source>
</evidence>
<dbReference type="EMBL" id="CAMXCT020005257">
    <property type="protein sequence ID" value="CAL1165224.1"/>
    <property type="molecule type" value="Genomic_DNA"/>
</dbReference>
<dbReference type="GO" id="GO:0031037">
    <property type="term" value="P:myosin II filament disassembly"/>
    <property type="evidence" value="ECO:0007669"/>
    <property type="project" value="TreeGrafter"/>
</dbReference>
<gene>
    <name evidence="8" type="ORF">C1SCF055_LOCUS36972</name>
</gene>
<dbReference type="SUPFAM" id="SSF56112">
    <property type="entry name" value="Protein kinase-like (PK-like)"/>
    <property type="match status" value="1"/>
</dbReference>
<dbReference type="GO" id="GO:0006508">
    <property type="term" value="P:proteolysis"/>
    <property type="evidence" value="ECO:0007669"/>
    <property type="project" value="InterPro"/>
</dbReference>
<dbReference type="AlphaFoldDB" id="A0A9P1GIU2"/>
<evidence type="ECO:0000256" key="3">
    <source>
        <dbReference type="ARBA" id="ARBA00022741"/>
    </source>
</evidence>
<proteinExistence type="predicted"/>
<evidence type="ECO:0000313" key="10">
    <source>
        <dbReference type="Proteomes" id="UP001152797"/>
    </source>
</evidence>
<evidence type="ECO:0000256" key="1">
    <source>
        <dbReference type="ARBA" id="ARBA00022527"/>
    </source>
</evidence>
<dbReference type="OrthoDB" id="444355at2759"/>
<evidence type="ECO:0000256" key="5">
    <source>
        <dbReference type="ARBA" id="ARBA00022840"/>
    </source>
</evidence>
<dbReference type="GO" id="GO:0004197">
    <property type="term" value="F:cysteine-type endopeptidase activity"/>
    <property type="evidence" value="ECO:0007669"/>
    <property type="project" value="InterPro"/>
</dbReference>
<dbReference type="Gene3D" id="3.40.50.12660">
    <property type="match status" value="1"/>
</dbReference>
<dbReference type="SMART" id="SM00811">
    <property type="entry name" value="Alpha_kinase"/>
    <property type="match status" value="1"/>
</dbReference>
<evidence type="ECO:0000313" key="8">
    <source>
        <dbReference type="EMBL" id="CAI4011849.1"/>
    </source>
</evidence>
<dbReference type="PANTHER" id="PTHR45992">
    <property type="entry name" value="EUKARYOTIC ELONGATION FACTOR 2 KINASE-RELATED"/>
    <property type="match status" value="1"/>
</dbReference>
<evidence type="ECO:0000256" key="6">
    <source>
        <dbReference type="SAM" id="MobiDB-lite"/>
    </source>
</evidence>
<keyword evidence="2" id="KW-0808">Transferase</keyword>
<dbReference type="Gene3D" id="3.20.200.10">
    <property type="entry name" value="MHCK/EF2 kinase"/>
    <property type="match status" value="1"/>
</dbReference>
<evidence type="ECO:0000256" key="4">
    <source>
        <dbReference type="ARBA" id="ARBA00022777"/>
    </source>
</evidence>
<dbReference type="Gene3D" id="3.30.200.20">
    <property type="entry name" value="Phosphorylase Kinase, domain 1"/>
    <property type="match status" value="1"/>
</dbReference>
<dbReference type="PANTHER" id="PTHR45992:SF2">
    <property type="entry name" value="EUKARYOTIC ELONGATION FACTOR 2 KINASE"/>
    <property type="match status" value="1"/>
</dbReference>
<organism evidence="8">
    <name type="scientific">Cladocopium goreaui</name>
    <dbReference type="NCBI Taxonomy" id="2562237"/>
    <lineage>
        <taxon>Eukaryota</taxon>
        <taxon>Sar</taxon>
        <taxon>Alveolata</taxon>
        <taxon>Dinophyceae</taxon>
        <taxon>Suessiales</taxon>
        <taxon>Symbiodiniaceae</taxon>
        <taxon>Cladocopium</taxon>
    </lineage>
</organism>
<sequence>MRKPLTPNVRRKALIVGINYTGSHARLKGAVNDAWNMYTMLRQSLLLDDDRIRLLVDSDSGNKISPAQVPSKANILMNLQWYTFDCHSNQWFEHPVTLRLNREPFGEGGMRLVYRAREILEDGSEVDAVVKRIKPASGLKPEVNYHEAITQMVADSYAQEFNKACAQAGLPHRLAFLPVSVVKIHGYAEPLCLEPFLSGDYVKHSDNAGHRETDNETAAAFSYFTYILSQKMLVVCDIQGVGTFYTDPQIHTTDGEGFGAGNLGAEGIRRFLRTHRHNLLCEELGLPSPDAGLSDEELAQKFQAQEREDAALGSQDPMITMLPGLAESSTWNPEQYHKDKPSCNVFKEQWSISGHPEANVEIVTTSPEDSQLYPSREVNGGHEFLQFATDPSDPFMLEPPEPDRTQREKSTRPPGVPKTVPKPPPNAAYRLISMLELNRFITQVPSGATLTTVLDCAYPALPGVSPGCNLPPTFQRVQRGRVDYDKMLDFVTRPRFLELPPLPVQHTMPQIWKPQTFPACKLHCFCAGRLQEW</sequence>